<evidence type="ECO:0000313" key="1">
    <source>
        <dbReference type="EMBL" id="GBN93151.1"/>
    </source>
</evidence>
<dbReference type="Proteomes" id="UP000499080">
    <property type="component" value="Unassembled WGS sequence"/>
</dbReference>
<dbReference type="AlphaFoldDB" id="A0A4Y2SYV6"/>
<dbReference type="EMBL" id="BGPR01024808">
    <property type="protein sequence ID" value="GBN93151.1"/>
    <property type="molecule type" value="Genomic_DNA"/>
</dbReference>
<name>A0A4Y2SYV6_ARAVE</name>
<keyword evidence="2" id="KW-1185">Reference proteome</keyword>
<protein>
    <submittedName>
        <fullName evidence="1">Uncharacterized protein</fullName>
    </submittedName>
</protein>
<gene>
    <name evidence="1" type="ORF">AVEN_198578_1</name>
</gene>
<organism evidence="1 2">
    <name type="scientific">Araneus ventricosus</name>
    <name type="common">Orbweaver spider</name>
    <name type="synonym">Epeira ventricosa</name>
    <dbReference type="NCBI Taxonomy" id="182803"/>
    <lineage>
        <taxon>Eukaryota</taxon>
        <taxon>Metazoa</taxon>
        <taxon>Ecdysozoa</taxon>
        <taxon>Arthropoda</taxon>
        <taxon>Chelicerata</taxon>
        <taxon>Arachnida</taxon>
        <taxon>Araneae</taxon>
        <taxon>Araneomorphae</taxon>
        <taxon>Entelegynae</taxon>
        <taxon>Araneoidea</taxon>
        <taxon>Araneidae</taxon>
        <taxon>Araneus</taxon>
    </lineage>
</organism>
<sequence>MDLVILNRDQMTRLNLSWQPISKFLRHTNDRTFDVQFTVQQTQYMTDLHWNRVSYLEPSGPEAETLPLGHVGLRAESELDLDNLYISCGTLIHHTTHGRFFYRLGLRIV</sequence>
<evidence type="ECO:0000313" key="2">
    <source>
        <dbReference type="Proteomes" id="UP000499080"/>
    </source>
</evidence>
<accession>A0A4Y2SYV6</accession>
<comment type="caution">
    <text evidence="1">The sequence shown here is derived from an EMBL/GenBank/DDBJ whole genome shotgun (WGS) entry which is preliminary data.</text>
</comment>
<proteinExistence type="predicted"/>
<reference evidence="1 2" key="1">
    <citation type="journal article" date="2019" name="Sci. Rep.">
        <title>Orb-weaving spider Araneus ventricosus genome elucidates the spidroin gene catalogue.</title>
        <authorList>
            <person name="Kono N."/>
            <person name="Nakamura H."/>
            <person name="Ohtoshi R."/>
            <person name="Moran D.A.P."/>
            <person name="Shinohara A."/>
            <person name="Yoshida Y."/>
            <person name="Fujiwara M."/>
            <person name="Mori M."/>
            <person name="Tomita M."/>
            <person name="Arakawa K."/>
        </authorList>
    </citation>
    <scope>NUCLEOTIDE SEQUENCE [LARGE SCALE GENOMIC DNA]</scope>
</reference>